<organism evidence="2 3">
    <name type="scientific">Streptomyces akebiae</name>
    <dbReference type="NCBI Taxonomy" id="2865673"/>
    <lineage>
        <taxon>Bacteria</taxon>
        <taxon>Bacillati</taxon>
        <taxon>Actinomycetota</taxon>
        <taxon>Actinomycetes</taxon>
        <taxon>Kitasatosporales</taxon>
        <taxon>Streptomycetaceae</taxon>
        <taxon>Streptomyces</taxon>
    </lineage>
</organism>
<dbReference type="RefSeq" id="WP_220644365.1">
    <property type="nucleotide sequence ID" value="NZ_CP080647.1"/>
</dbReference>
<evidence type="ECO:0000313" key="2">
    <source>
        <dbReference type="EMBL" id="QYX75191.1"/>
    </source>
</evidence>
<gene>
    <name evidence="2" type="ORF">K1J60_00500</name>
</gene>
<dbReference type="EMBL" id="CP080647">
    <property type="protein sequence ID" value="QYX75191.1"/>
    <property type="molecule type" value="Genomic_DNA"/>
</dbReference>
<accession>A0ABX8XH64</accession>
<sequence length="65" mass="6840">MAAGLARTGHPQAAARLIDGVLAAARAFDHRLPELWGGATRANTPTPSPTRPPADHKPGRRRPSP</sequence>
<proteinExistence type="predicted"/>
<reference evidence="2 3" key="1">
    <citation type="submission" date="2021-08" db="EMBL/GenBank/DDBJ databases">
        <authorList>
            <person name="Ping M."/>
        </authorList>
    </citation>
    <scope>NUCLEOTIDE SEQUENCE [LARGE SCALE GENOMIC DNA]</scope>
    <source>
        <strain evidence="2 3">MG28</strain>
    </source>
</reference>
<name>A0ABX8XH64_9ACTN</name>
<feature type="region of interest" description="Disordered" evidence="1">
    <location>
        <begin position="33"/>
        <end position="65"/>
    </location>
</feature>
<evidence type="ECO:0000256" key="1">
    <source>
        <dbReference type="SAM" id="MobiDB-lite"/>
    </source>
</evidence>
<protein>
    <submittedName>
        <fullName evidence="2">Uncharacterized protein</fullName>
    </submittedName>
</protein>
<evidence type="ECO:0000313" key="3">
    <source>
        <dbReference type="Proteomes" id="UP000827138"/>
    </source>
</evidence>
<keyword evidence="3" id="KW-1185">Reference proteome</keyword>
<dbReference type="Proteomes" id="UP000827138">
    <property type="component" value="Chromosome"/>
</dbReference>